<dbReference type="AlphaFoldDB" id="V6S5Q7"/>
<dbReference type="PANTHER" id="PTHR35792">
    <property type="entry name" value="GENERAL STRESS PROTEIN"/>
    <property type="match status" value="1"/>
</dbReference>
<protein>
    <submittedName>
        <fullName evidence="2">Gas vesicle protein</fullName>
    </submittedName>
</protein>
<dbReference type="EMBL" id="VLKQ01000004">
    <property type="protein sequence ID" value="TWI13252.1"/>
    <property type="molecule type" value="Genomic_DNA"/>
</dbReference>
<accession>V6S5Q7</accession>
<dbReference type="STRING" id="1341154.FCR2A7T_05030"/>
<organism evidence="2 3">
    <name type="scientific">Flavobacterium cauense R2A-7</name>
    <dbReference type="NCBI Taxonomy" id="1341154"/>
    <lineage>
        <taxon>Bacteria</taxon>
        <taxon>Pseudomonadati</taxon>
        <taxon>Bacteroidota</taxon>
        <taxon>Flavobacteriia</taxon>
        <taxon>Flavobacteriales</taxon>
        <taxon>Flavobacteriaceae</taxon>
        <taxon>Flavobacterium</taxon>
    </lineage>
</organism>
<dbReference type="InterPro" id="IPR052928">
    <property type="entry name" value="Desiccation-related_membrane"/>
</dbReference>
<gene>
    <name evidence="2" type="ORF">IP98_01235</name>
</gene>
<dbReference type="RefSeq" id="WP_023569680.1">
    <property type="nucleotide sequence ID" value="NZ_AVBI01000001.1"/>
</dbReference>
<feature type="transmembrane region" description="Helical" evidence="1">
    <location>
        <begin position="6"/>
        <end position="27"/>
    </location>
</feature>
<evidence type="ECO:0000313" key="2">
    <source>
        <dbReference type="EMBL" id="TWI13252.1"/>
    </source>
</evidence>
<keyword evidence="1" id="KW-1133">Transmembrane helix</keyword>
<keyword evidence="1" id="KW-0812">Transmembrane</keyword>
<comment type="caution">
    <text evidence="2">The sequence shown here is derived from an EMBL/GenBank/DDBJ whole genome shotgun (WGS) entry which is preliminary data.</text>
</comment>
<dbReference type="OrthoDB" id="598035at2"/>
<keyword evidence="3" id="KW-1185">Reference proteome</keyword>
<name>V6S5Q7_9FLAO</name>
<dbReference type="Pfam" id="PF12732">
    <property type="entry name" value="YtxH"/>
    <property type="match status" value="1"/>
</dbReference>
<keyword evidence="1" id="KW-0472">Membrane</keyword>
<dbReference type="PANTHER" id="PTHR35792:SF2">
    <property type="entry name" value="GENERAL STRESS PROTEIN"/>
    <property type="match status" value="1"/>
</dbReference>
<sequence length="109" mass="12035">MSDNTGKTVLALLAGAAIGAGLGILFAPDKGSNTRRKIKDGFEEGKENLKHRFEEVTENLKSKFSKAKVDLEAEFDHLIADSHHKKEEVIETMERKLAELKKQAATAKN</sequence>
<proteinExistence type="predicted"/>
<dbReference type="InterPro" id="IPR024623">
    <property type="entry name" value="YtxH"/>
</dbReference>
<evidence type="ECO:0000313" key="3">
    <source>
        <dbReference type="Proteomes" id="UP000319848"/>
    </source>
</evidence>
<dbReference type="Proteomes" id="UP000319848">
    <property type="component" value="Unassembled WGS sequence"/>
</dbReference>
<reference evidence="2 3" key="1">
    <citation type="journal article" date="2015" name="Stand. Genomic Sci.">
        <title>Genomic Encyclopedia of Bacterial and Archaeal Type Strains, Phase III: the genomes of soil and plant-associated and newly described type strains.</title>
        <authorList>
            <person name="Whitman W.B."/>
            <person name="Woyke T."/>
            <person name="Klenk H.P."/>
            <person name="Zhou Y."/>
            <person name="Lilburn T.G."/>
            <person name="Beck B.J."/>
            <person name="De Vos P."/>
            <person name="Vandamme P."/>
            <person name="Eisen J.A."/>
            <person name="Garrity G."/>
            <person name="Hugenholtz P."/>
            <person name="Kyrpides N.C."/>
        </authorList>
    </citation>
    <scope>NUCLEOTIDE SEQUENCE [LARGE SCALE GENOMIC DNA]</scope>
    <source>
        <strain evidence="2 3">CGMCC 1.7270</strain>
    </source>
</reference>
<evidence type="ECO:0000256" key="1">
    <source>
        <dbReference type="SAM" id="Phobius"/>
    </source>
</evidence>
<dbReference type="Gene3D" id="1.20.120.20">
    <property type="entry name" value="Apolipoprotein"/>
    <property type="match status" value="1"/>
</dbReference>